<dbReference type="Pfam" id="PF03358">
    <property type="entry name" value="FMN_red"/>
    <property type="match status" value="1"/>
</dbReference>
<dbReference type="EMBL" id="PNCK01000026">
    <property type="protein sequence ID" value="TMP43866.1"/>
    <property type="molecule type" value="Genomic_DNA"/>
</dbReference>
<dbReference type="InterPro" id="IPR050712">
    <property type="entry name" value="NAD(P)H-dep_reductase"/>
</dbReference>
<dbReference type="InterPro" id="IPR029039">
    <property type="entry name" value="Flavoprotein-like_sf"/>
</dbReference>
<dbReference type="Gene3D" id="3.40.50.360">
    <property type="match status" value="1"/>
</dbReference>
<dbReference type="AlphaFoldDB" id="A0A5S3XQ19"/>
<dbReference type="GO" id="GO:0010181">
    <property type="term" value="F:FMN binding"/>
    <property type="evidence" value="ECO:0007669"/>
    <property type="project" value="TreeGrafter"/>
</dbReference>
<reference evidence="4 6" key="1">
    <citation type="submission" date="2017-12" db="EMBL/GenBank/DDBJ databases">
        <authorList>
            <person name="Paulsen S."/>
            <person name="Gram L.K."/>
        </authorList>
    </citation>
    <scope>NUCLEOTIDE SEQUENCE [LARGE SCALE GENOMIC DNA]</scope>
    <source>
        <strain evidence="4 6">S2231</strain>
        <strain evidence="3">S2233</strain>
    </source>
</reference>
<dbReference type="OrthoDB" id="5563352at2"/>
<dbReference type="PANTHER" id="PTHR30543:SF31">
    <property type="entry name" value="NADPH-DEPENDENT AZOREDUCTASE AZR"/>
    <property type="match status" value="1"/>
</dbReference>
<feature type="domain" description="NADPH-dependent FMN reductase-like" evidence="2">
    <location>
        <begin position="1"/>
        <end position="151"/>
    </location>
</feature>
<accession>A0A5S3XQ19</accession>
<evidence type="ECO:0000313" key="5">
    <source>
        <dbReference type="Proteomes" id="UP000305730"/>
    </source>
</evidence>
<name>A0A5S3XQ19_9GAMM</name>
<dbReference type="SUPFAM" id="SSF52218">
    <property type="entry name" value="Flavoproteins"/>
    <property type="match status" value="1"/>
</dbReference>
<dbReference type="Proteomes" id="UP000305730">
    <property type="component" value="Unassembled WGS sequence"/>
</dbReference>
<evidence type="ECO:0000313" key="3">
    <source>
        <dbReference type="EMBL" id="TMP43866.1"/>
    </source>
</evidence>
<sequence>MNILIVSGSPRKGSQSAKVANQFKKILVQRLELDGKNVSILDLSDNKLPLWPADDPQLDAVQVKDNIESVVFQLQKADALVFLSPEYHGMASPALKNFFMYCPVLDIAHKPALAVGVSSGRGGTYPITELRISSFKNNHLFYIPEHLIISNVIEEFEKEDYSSWEEMSATEKRAADCLNMLITYADALKGVRGKLVDIQKDYPYGM</sequence>
<comment type="caution">
    <text evidence="4">The sequence shown here is derived from an EMBL/GenBank/DDBJ whole genome shotgun (WGS) entry which is preliminary data.</text>
</comment>
<dbReference type="RefSeq" id="WP_138596217.1">
    <property type="nucleotide sequence ID" value="NZ_PNCK01000026.1"/>
</dbReference>
<keyword evidence="1" id="KW-0288">FMN</keyword>
<proteinExistence type="predicted"/>
<dbReference type="GO" id="GO:0005829">
    <property type="term" value="C:cytosol"/>
    <property type="evidence" value="ECO:0007669"/>
    <property type="project" value="TreeGrafter"/>
</dbReference>
<evidence type="ECO:0000259" key="2">
    <source>
        <dbReference type="Pfam" id="PF03358"/>
    </source>
</evidence>
<organism evidence="4 6">
    <name type="scientific">Pseudoalteromonas citrea</name>
    <dbReference type="NCBI Taxonomy" id="43655"/>
    <lineage>
        <taxon>Bacteria</taxon>
        <taxon>Pseudomonadati</taxon>
        <taxon>Pseudomonadota</taxon>
        <taxon>Gammaproteobacteria</taxon>
        <taxon>Alteromonadales</taxon>
        <taxon>Pseudoalteromonadaceae</taxon>
        <taxon>Pseudoalteromonas</taxon>
    </lineage>
</organism>
<keyword evidence="5" id="KW-1185">Reference proteome</keyword>
<evidence type="ECO:0000313" key="6">
    <source>
        <dbReference type="Proteomes" id="UP000307706"/>
    </source>
</evidence>
<evidence type="ECO:0000256" key="1">
    <source>
        <dbReference type="ARBA" id="ARBA00022643"/>
    </source>
</evidence>
<dbReference type="InterPro" id="IPR005025">
    <property type="entry name" value="FMN_Rdtase-like_dom"/>
</dbReference>
<dbReference type="Proteomes" id="UP000307706">
    <property type="component" value="Unassembled WGS sequence"/>
</dbReference>
<reference evidence="5 6" key="2">
    <citation type="submission" date="2019-06" db="EMBL/GenBank/DDBJ databases">
        <title>Co-occurence of chitin degradation, pigmentation and bioactivity in marine Pseudoalteromonas.</title>
        <authorList>
            <person name="Sonnenschein E.C."/>
            <person name="Bech P.K."/>
        </authorList>
    </citation>
    <scope>NUCLEOTIDE SEQUENCE [LARGE SCALE GENOMIC DNA]</scope>
    <source>
        <strain evidence="6">S2231</strain>
        <strain evidence="3 5">S2233</strain>
    </source>
</reference>
<dbReference type="GO" id="GO:0016491">
    <property type="term" value="F:oxidoreductase activity"/>
    <property type="evidence" value="ECO:0007669"/>
    <property type="project" value="InterPro"/>
</dbReference>
<gene>
    <name evidence="4" type="ORF">CWB96_11915</name>
    <name evidence="3" type="ORF">CWB97_07575</name>
</gene>
<keyword evidence="1" id="KW-0285">Flavoprotein</keyword>
<dbReference type="EMBL" id="PNCL01000056">
    <property type="protein sequence ID" value="TMP58574.1"/>
    <property type="molecule type" value="Genomic_DNA"/>
</dbReference>
<dbReference type="PANTHER" id="PTHR30543">
    <property type="entry name" value="CHROMATE REDUCTASE"/>
    <property type="match status" value="1"/>
</dbReference>
<evidence type="ECO:0000313" key="4">
    <source>
        <dbReference type="EMBL" id="TMP58574.1"/>
    </source>
</evidence>
<reference evidence="4" key="3">
    <citation type="submission" date="2019-09" db="EMBL/GenBank/DDBJ databases">
        <title>Co-occurence of chitin degradation, pigmentation and bioactivity in marine Pseudoalteromonas.</title>
        <authorList>
            <person name="Sonnenschein E.C."/>
            <person name="Bech P.K."/>
        </authorList>
    </citation>
    <scope>NUCLEOTIDE SEQUENCE</scope>
    <source>
        <strain evidence="4">S2231</strain>
    </source>
</reference>
<protein>
    <submittedName>
        <fullName evidence="4">NADPH-dependent oxidoreductase</fullName>
    </submittedName>
</protein>